<protein>
    <submittedName>
        <fullName evidence="1">Uncharacterized protein</fullName>
    </submittedName>
</protein>
<dbReference type="Proteomes" id="UP001062846">
    <property type="component" value="Chromosome 1"/>
</dbReference>
<accession>A0ACC0Q8E4</accession>
<sequence length="742" mass="82118">MDMVPATYLDNLKRYWRRRKYQRLDDTKKRMKVASLGNNQCCGWKLRLVRKLKFKVVFPVKLVTKFHVAYINMMVRLVGDKETGLFRGKRIPKSGLVPMLASASNEIVDGRMVIERMGDGRVQLNIKFGGKFVGNPVNSYIDGDICYSRVFPFEFSYSNLLEVLFEVGCMPGCTFFYLRPNHTMADGLFMVSNDADMTEMFIFHDGLGRDIECFVSHPDVENDDEEELGWEGVPADYENDDEEDLGGAGNGNDEEEELGGAGNGNEEEVQNIRWEGGQCGHDDTDKGASDDDTDSDGACSGLRDSSSSDGDDIEDVVNHGDEGPVTIRKAVDGELDEESDCSDDDCSVVRDQPILTMMESLRKQAMQRYVERTKFCSTFKTNICPNIVKKLEFEKANAMEFSVMYCAPHKFEICSPYKSFIVDIELKTCSCRKWDVTGIPCRHACAAMIKDRRKAEDFISPYFLTKTFRKSYAYLINPIPDKSMWVRTEFEDIMPPPYRRKFGRPKKTRRKGAEEALAERGTIFKCRKCNQPGHNARTCKALVLTRETSPCPLIPTGRKGKDVLRGVPRGRGLSRGRRVAMRVPSGGGRRVDRGVARGVTTERVVTRSWAYQKGVTLGTGVGKGVVARGGLSKGKSVVVAVSGGLSRGKSVVVAARGKGVAVQTGGDRGVEIGAARNDQTGASEVARAVQIGCQPSLPTLVRNGKRVIFKSAVGGGYQPAWKIARIGDGVFPSQVYNGTSKG</sequence>
<gene>
    <name evidence="1" type="ORF">RHMOL_Rhmol01G0245600</name>
</gene>
<organism evidence="1 2">
    <name type="scientific">Rhododendron molle</name>
    <name type="common">Chinese azalea</name>
    <name type="synonym">Azalea mollis</name>
    <dbReference type="NCBI Taxonomy" id="49168"/>
    <lineage>
        <taxon>Eukaryota</taxon>
        <taxon>Viridiplantae</taxon>
        <taxon>Streptophyta</taxon>
        <taxon>Embryophyta</taxon>
        <taxon>Tracheophyta</taxon>
        <taxon>Spermatophyta</taxon>
        <taxon>Magnoliopsida</taxon>
        <taxon>eudicotyledons</taxon>
        <taxon>Gunneridae</taxon>
        <taxon>Pentapetalae</taxon>
        <taxon>asterids</taxon>
        <taxon>Ericales</taxon>
        <taxon>Ericaceae</taxon>
        <taxon>Ericoideae</taxon>
        <taxon>Rhodoreae</taxon>
        <taxon>Rhododendron</taxon>
    </lineage>
</organism>
<dbReference type="EMBL" id="CM046388">
    <property type="protein sequence ID" value="KAI8573008.1"/>
    <property type="molecule type" value="Genomic_DNA"/>
</dbReference>
<name>A0ACC0Q8E4_RHOML</name>
<proteinExistence type="predicted"/>
<keyword evidence="2" id="KW-1185">Reference proteome</keyword>
<evidence type="ECO:0000313" key="2">
    <source>
        <dbReference type="Proteomes" id="UP001062846"/>
    </source>
</evidence>
<evidence type="ECO:0000313" key="1">
    <source>
        <dbReference type="EMBL" id="KAI8573008.1"/>
    </source>
</evidence>
<comment type="caution">
    <text evidence="1">The sequence shown here is derived from an EMBL/GenBank/DDBJ whole genome shotgun (WGS) entry which is preliminary data.</text>
</comment>
<reference evidence="1" key="1">
    <citation type="submission" date="2022-02" db="EMBL/GenBank/DDBJ databases">
        <title>Plant Genome Project.</title>
        <authorList>
            <person name="Zhang R.-G."/>
        </authorList>
    </citation>
    <scope>NUCLEOTIDE SEQUENCE</scope>
    <source>
        <strain evidence="1">AT1</strain>
    </source>
</reference>